<keyword evidence="10" id="KW-1185">Reference proteome</keyword>
<name>A0ABS9UXL0_9BACT</name>
<dbReference type="InterPro" id="IPR033985">
    <property type="entry name" value="SusD-like_N"/>
</dbReference>
<dbReference type="InterPro" id="IPR011990">
    <property type="entry name" value="TPR-like_helical_dom_sf"/>
</dbReference>
<feature type="chain" id="PRO_5046034070" evidence="6">
    <location>
        <begin position="26"/>
        <end position="463"/>
    </location>
</feature>
<dbReference type="Pfam" id="PF07980">
    <property type="entry name" value="SusD_RagB"/>
    <property type="match status" value="1"/>
</dbReference>
<feature type="signal peptide" evidence="6">
    <location>
        <begin position="1"/>
        <end position="25"/>
    </location>
</feature>
<gene>
    <name evidence="9" type="ORF">MM239_05920</name>
</gene>
<dbReference type="SUPFAM" id="SSF48452">
    <property type="entry name" value="TPR-like"/>
    <property type="match status" value="1"/>
</dbReference>
<evidence type="ECO:0000256" key="4">
    <source>
        <dbReference type="ARBA" id="ARBA00023136"/>
    </source>
</evidence>
<keyword evidence="4" id="KW-0472">Membrane</keyword>
<evidence type="ECO:0000256" key="3">
    <source>
        <dbReference type="ARBA" id="ARBA00022729"/>
    </source>
</evidence>
<dbReference type="Gene3D" id="1.25.40.390">
    <property type="match status" value="1"/>
</dbReference>
<evidence type="ECO:0000256" key="5">
    <source>
        <dbReference type="ARBA" id="ARBA00023237"/>
    </source>
</evidence>
<feature type="domain" description="SusD-like N-terminal" evidence="8">
    <location>
        <begin position="100"/>
        <end position="230"/>
    </location>
</feature>
<keyword evidence="5" id="KW-0998">Cell outer membrane</keyword>
<dbReference type="EMBL" id="JAKZGP010000010">
    <property type="protein sequence ID" value="MCH7408922.1"/>
    <property type="molecule type" value="Genomic_DNA"/>
</dbReference>
<feature type="domain" description="RagB/SusD" evidence="7">
    <location>
        <begin position="329"/>
        <end position="461"/>
    </location>
</feature>
<reference evidence="9" key="1">
    <citation type="submission" date="2022-03" db="EMBL/GenBank/DDBJ databases">
        <title>De novo assembled genomes of Belliella spp. (Cyclobacteriaceae) strains.</title>
        <authorList>
            <person name="Szabo A."/>
            <person name="Korponai K."/>
            <person name="Felfoldi T."/>
        </authorList>
    </citation>
    <scope>NUCLEOTIDE SEQUENCE</scope>
    <source>
        <strain evidence="9">DSM 111904</strain>
    </source>
</reference>
<evidence type="ECO:0000256" key="1">
    <source>
        <dbReference type="ARBA" id="ARBA00004442"/>
    </source>
</evidence>
<protein>
    <submittedName>
        <fullName evidence="9">RagB/SusD family nutrient uptake outer membrane protein</fullName>
    </submittedName>
</protein>
<comment type="subcellular location">
    <subcellularLocation>
        <location evidence="1">Cell outer membrane</location>
    </subcellularLocation>
</comment>
<dbReference type="Pfam" id="PF14322">
    <property type="entry name" value="SusD-like_3"/>
    <property type="match status" value="1"/>
</dbReference>
<accession>A0ABS9UXL0</accession>
<evidence type="ECO:0000256" key="2">
    <source>
        <dbReference type="ARBA" id="ARBA00006275"/>
    </source>
</evidence>
<dbReference type="RefSeq" id="WP_241347283.1">
    <property type="nucleotide sequence ID" value="NZ_JAKZGP010000010.1"/>
</dbReference>
<dbReference type="Proteomes" id="UP001165489">
    <property type="component" value="Unassembled WGS sequence"/>
</dbReference>
<evidence type="ECO:0000313" key="10">
    <source>
        <dbReference type="Proteomes" id="UP001165489"/>
    </source>
</evidence>
<evidence type="ECO:0000256" key="6">
    <source>
        <dbReference type="SAM" id="SignalP"/>
    </source>
</evidence>
<organism evidence="9 10">
    <name type="scientific">Belliella filtrata</name>
    <dbReference type="NCBI Taxonomy" id="2923435"/>
    <lineage>
        <taxon>Bacteria</taxon>
        <taxon>Pseudomonadati</taxon>
        <taxon>Bacteroidota</taxon>
        <taxon>Cytophagia</taxon>
        <taxon>Cytophagales</taxon>
        <taxon>Cyclobacteriaceae</taxon>
        <taxon>Belliella</taxon>
    </lineage>
</organism>
<dbReference type="CDD" id="cd08977">
    <property type="entry name" value="SusD"/>
    <property type="match status" value="1"/>
</dbReference>
<evidence type="ECO:0000259" key="7">
    <source>
        <dbReference type="Pfam" id="PF07980"/>
    </source>
</evidence>
<evidence type="ECO:0000313" key="9">
    <source>
        <dbReference type="EMBL" id="MCH7408922.1"/>
    </source>
</evidence>
<dbReference type="InterPro" id="IPR012944">
    <property type="entry name" value="SusD_RagB_dom"/>
</dbReference>
<keyword evidence="3 6" id="KW-0732">Signal</keyword>
<dbReference type="PROSITE" id="PS51257">
    <property type="entry name" value="PROKAR_LIPOPROTEIN"/>
    <property type="match status" value="1"/>
</dbReference>
<evidence type="ECO:0000259" key="8">
    <source>
        <dbReference type="Pfam" id="PF14322"/>
    </source>
</evidence>
<sequence>MNKNINTYSLKQALLLLCFSTTFFACESFLDLDPPRTSVVDENVFKSANTADAAVRGIYLHMYNSTNTPNLINGAYLSPVLGIAADELDYFGTEFDNFKNNRLIVSDISIQNVWTSGYRTIYQTNACVEGLRNNNQINVSQRDRMLGESLFLRALNYYYLVNLWGAVPLVLSTNYEVTGSLPRTSVDVIYQQIIEDLTESESLLGEDYYGTGKTRVNKHAANALLARIFLYRGNWQEAYDKATTVINANYALPETDEVFKVESTEAIWQLQNSATPTSNSIESSRFLPTNQPLFYVNTALVDSFEEGDARLSWLGTFEHLGESYIYPFKYQAAGSTPNGIQEHLVMLRLAEQYLIRAEASAHLNNLSGAIGDLNKVRERAGIPAYTSLPSQEVILDWIALERRKELFSEQGHRWFDLKRTGKIAQVLGDFKNTSWDANNELWPVPQNQLLANPNLDQNPGYGQ</sequence>
<comment type="similarity">
    <text evidence="2">Belongs to the SusD family.</text>
</comment>
<comment type="caution">
    <text evidence="9">The sequence shown here is derived from an EMBL/GenBank/DDBJ whole genome shotgun (WGS) entry which is preliminary data.</text>
</comment>
<proteinExistence type="inferred from homology"/>